<dbReference type="GO" id="GO:0010468">
    <property type="term" value="P:regulation of gene expression"/>
    <property type="evidence" value="ECO:0007669"/>
    <property type="project" value="TreeGrafter"/>
</dbReference>
<dbReference type="SMART" id="SM00535">
    <property type="entry name" value="RIBOc"/>
    <property type="match status" value="1"/>
</dbReference>
<gene>
    <name evidence="3" type="primary">rnc_10</name>
    <name evidence="4" type="synonym">rnc_11</name>
    <name evidence="3" type="ORF">g.112843</name>
    <name evidence="4" type="ORF">g.112846</name>
</gene>
<dbReference type="Gene3D" id="1.10.1520.10">
    <property type="entry name" value="Ribonuclease III domain"/>
    <property type="match status" value="1"/>
</dbReference>
<dbReference type="PROSITE" id="PS50142">
    <property type="entry name" value="RNASE_3_2"/>
    <property type="match status" value="1"/>
</dbReference>
<dbReference type="PANTHER" id="PTHR11207">
    <property type="entry name" value="RIBONUCLEASE III"/>
    <property type="match status" value="1"/>
</dbReference>
<reference evidence="3" key="1">
    <citation type="submission" date="2015-07" db="EMBL/GenBank/DDBJ databases">
        <title>Transcriptome Assembly of Anthurium amnicola.</title>
        <authorList>
            <person name="Suzuki J."/>
        </authorList>
    </citation>
    <scope>NUCLEOTIDE SEQUENCE</scope>
</reference>
<dbReference type="PANTHER" id="PTHR11207:SF0">
    <property type="entry name" value="RIBONUCLEASE 3"/>
    <property type="match status" value="1"/>
</dbReference>
<dbReference type="GO" id="GO:0005634">
    <property type="term" value="C:nucleus"/>
    <property type="evidence" value="ECO:0007669"/>
    <property type="project" value="TreeGrafter"/>
</dbReference>
<proteinExistence type="predicted"/>
<dbReference type="InterPro" id="IPR036389">
    <property type="entry name" value="RNase_III_sf"/>
</dbReference>
<sequence length="215" mass="22593">MTPFPFSSFKTPSSPLPSPFFSSFPLSPSLFPYSWRSTITLSFLLLLFFLPFCPSSLASSPLSSPSQAALDALQKRIGYTFKSPGLLRRAVTHPSYSRDNYRPLGVLGLHAVRAVVSLRALAADPDASPGDLARRVADDTDGDACAADGLGLRLQALVRVAARTNASAPVVLCGAFRAVLGAVALDAGDVDACGDVFRRVHARGVGRGGAVSAAW</sequence>
<dbReference type="GO" id="GO:0004525">
    <property type="term" value="F:ribonuclease III activity"/>
    <property type="evidence" value="ECO:0007669"/>
    <property type="project" value="InterPro"/>
</dbReference>
<accession>A0A1D1XSQ7</accession>
<dbReference type="EMBL" id="GDJX01011221">
    <property type="protein sequence ID" value="JAT56715.1"/>
    <property type="molecule type" value="Transcribed_RNA"/>
</dbReference>
<dbReference type="SUPFAM" id="SSF69065">
    <property type="entry name" value="RNase III domain-like"/>
    <property type="match status" value="1"/>
</dbReference>
<evidence type="ECO:0000313" key="4">
    <source>
        <dbReference type="EMBL" id="JAT56715.1"/>
    </source>
</evidence>
<keyword evidence="1" id="KW-0694">RNA-binding</keyword>
<dbReference type="AlphaFoldDB" id="A0A1D1XSQ7"/>
<protein>
    <submittedName>
        <fullName evidence="3">Ribonuclease 3</fullName>
    </submittedName>
</protein>
<evidence type="ECO:0000256" key="1">
    <source>
        <dbReference type="ARBA" id="ARBA00022884"/>
    </source>
</evidence>
<dbReference type="GO" id="GO:0006396">
    <property type="term" value="P:RNA processing"/>
    <property type="evidence" value="ECO:0007669"/>
    <property type="project" value="InterPro"/>
</dbReference>
<name>A0A1D1XSQ7_9ARAE</name>
<feature type="domain" description="RNase III" evidence="2">
    <location>
        <begin position="70"/>
        <end position="188"/>
    </location>
</feature>
<evidence type="ECO:0000313" key="3">
    <source>
        <dbReference type="EMBL" id="JAT45400.1"/>
    </source>
</evidence>
<dbReference type="InterPro" id="IPR000999">
    <property type="entry name" value="RNase_III_dom"/>
</dbReference>
<dbReference type="CDD" id="cd00593">
    <property type="entry name" value="RIBOc"/>
    <property type="match status" value="1"/>
</dbReference>
<dbReference type="EMBL" id="GDJX01022536">
    <property type="protein sequence ID" value="JAT45400.1"/>
    <property type="molecule type" value="Transcribed_RNA"/>
</dbReference>
<dbReference type="GO" id="GO:0003725">
    <property type="term" value="F:double-stranded RNA binding"/>
    <property type="evidence" value="ECO:0007669"/>
    <property type="project" value="TreeGrafter"/>
</dbReference>
<evidence type="ECO:0000259" key="2">
    <source>
        <dbReference type="PROSITE" id="PS50142"/>
    </source>
</evidence>
<organism evidence="3">
    <name type="scientific">Anthurium amnicola</name>
    <dbReference type="NCBI Taxonomy" id="1678845"/>
    <lineage>
        <taxon>Eukaryota</taxon>
        <taxon>Viridiplantae</taxon>
        <taxon>Streptophyta</taxon>
        <taxon>Embryophyta</taxon>
        <taxon>Tracheophyta</taxon>
        <taxon>Spermatophyta</taxon>
        <taxon>Magnoliopsida</taxon>
        <taxon>Liliopsida</taxon>
        <taxon>Araceae</taxon>
        <taxon>Pothoideae</taxon>
        <taxon>Potheae</taxon>
        <taxon>Anthurium</taxon>
    </lineage>
</organism>